<evidence type="ECO:0000313" key="1">
    <source>
        <dbReference type="EnsemblPlants" id="Ma04_p17040.1"/>
    </source>
</evidence>
<dbReference type="Proteomes" id="UP000012960">
    <property type="component" value="Unplaced"/>
</dbReference>
<reference evidence="1" key="1">
    <citation type="submission" date="2021-05" db="UniProtKB">
        <authorList>
            <consortium name="EnsemblPlants"/>
        </authorList>
    </citation>
    <scope>IDENTIFICATION</scope>
    <source>
        <strain evidence="1">subsp. malaccensis</strain>
    </source>
</reference>
<dbReference type="EnsemblPlants" id="Ma04_t17040.1">
    <property type="protein sequence ID" value="Ma04_p17040.1"/>
    <property type="gene ID" value="Ma04_g17040"/>
</dbReference>
<dbReference type="AlphaFoldDB" id="A0A804IQM7"/>
<sequence>MEVHGDYKEDAGVKVDLPAEDVRMEGEEVVGA</sequence>
<keyword evidence="2" id="KW-1185">Reference proteome</keyword>
<evidence type="ECO:0000313" key="2">
    <source>
        <dbReference type="Proteomes" id="UP000012960"/>
    </source>
</evidence>
<accession>A0A804IQM7</accession>
<protein>
    <submittedName>
        <fullName evidence="1">Uncharacterized protein</fullName>
    </submittedName>
</protein>
<name>A0A804IQM7_MUSAM</name>
<organism evidence="1 2">
    <name type="scientific">Musa acuminata subsp. malaccensis</name>
    <name type="common">Wild banana</name>
    <name type="synonym">Musa malaccensis</name>
    <dbReference type="NCBI Taxonomy" id="214687"/>
    <lineage>
        <taxon>Eukaryota</taxon>
        <taxon>Viridiplantae</taxon>
        <taxon>Streptophyta</taxon>
        <taxon>Embryophyta</taxon>
        <taxon>Tracheophyta</taxon>
        <taxon>Spermatophyta</taxon>
        <taxon>Magnoliopsida</taxon>
        <taxon>Liliopsida</taxon>
        <taxon>Zingiberales</taxon>
        <taxon>Musaceae</taxon>
        <taxon>Musa</taxon>
    </lineage>
</organism>
<dbReference type="Gramene" id="Ma04_t17040.1">
    <property type="protein sequence ID" value="Ma04_p17040.1"/>
    <property type="gene ID" value="Ma04_g17040"/>
</dbReference>
<dbReference type="InParanoid" id="A0A804IQM7"/>
<proteinExistence type="predicted"/>